<dbReference type="RefSeq" id="WP_183507917.1">
    <property type="nucleotide sequence ID" value="NZ_BSPG01000018.1"/>
</dbReference>
<evidence type="ECO:0000256" key="5">
    <source>
        <dbReference type="SAM" id="SignalP"/>
    </source>
</evidence>
<evidence type="ECO:0000256" key="2">
    <source>
        <dbReference type="ARBA" id="ARBA00022692"/>
    </source>
</evidence>
<gene>
    <name evidence="6" type="ORF">GCM10007884_30870</name>
    <name evidence="7" type="ORF">GGR33_003760</name>
</gene>
<comment type="subcellular location">
    <subcellularLocation>
        <location evidence="1">Membrane</location>
        <topology evidence="1">Single-pass membrane protein</topology>
    </subcellularLocation>
</comment>
<dbReference type="EMBL" id="BSPG01000018">
    <property type="protein sequence ID" value="GLS45098.1"/>
    <property type="molecule type" value="Genomic_DNA"/>
</dbReference>
<dbReference type="EMBL" id="JACIDN010000007">
    <property type="protein sequence ID" value="MBB3904241.1"/>
    <property type="molecule type" value="Genomic_DNA"/>
</dbReference>
<evidence type="ECO:0000313" key="7">
    <source>
        <dbReference type="EMBL" id="MBB3904241.1"/>
    </source>
</evidence>
<feature type="signal peptide" evidence="5">
    <location>
        <begin position="1"/>
        <end position="23"/>
    </location>
</feature>
<evidence type="ECO:0000256" key="4">
    <source>
        <dbReference type="ARBA" id="ARBA00023136"/>
    </source>
</evidence>
<feature type="chain" id="PRO_5031378991" evidence="5">
    <location>
        <begin position="24"/>
        <end position="137"/>
    </location>
</feature>
<reference evidence="9" key="2">
    <citation type="journal article" date="2019" name="Int. J. Syst. Evol. Microbiol.">
        <title>The Global Catalogue of Microorganisms (GCM) 10K type strain sequencing project: providing services to taxonomists for standard genome sequencing and annotation.</title>
        <authorList>
            <consortium name="The Broad Institute Genomics Platform"/>
            <consortium name="The Broad Institute Genome Sequencing Center for Infectious Disease"/>
            <person name="Wu L."/>
            <person name="Ma J."/>
        </authorList>
    </citation>
    <scope>NUCLEOTIDE SEQUENCE [LARGE SCALE GENOMIC DNA]</scope>
    <source>
        <strain evidence="9">NBRC 107710</strain>
    </source>
</reference>
<name>A0A7W6AKM3_9HYPH</name>
<comment type="caution">
    <text evidence="7">The sequence shown here is derived from an EMBL/GenBank/DDBJ whole genome shotgun (WGS) entry which is preliminary data.</text>
</comment>
<keyword evidence="9" id="KW-1185">Reference proteome</keyword>
<keyword evidence="2" id="KW-0812">Transmembrane</keyword>
<proteinExistence type="predicted"/>
<evidence type="ECO:0000313" key="6">
    <source>
        <dbReference type="EMBL" id="GLS45098.1"/>
    </source>
</evidence>
<dbReference type="Pfam" id="PF13103">
    <property type="entry name" value="TonB_2"/>
    <property type="match status" value="1"/>
</dbReference>
<dbReference type="Proteomes" id="UP000517759">
    <property type="component" value="Unassembled WGS sequence"/>
</dbReference>
<evidence type="ECO:0000313" key="9">
    <source>
        <dbReference type="Proteomes" id="UP001156881"/>
    </source>
</evidence>
<dbReference type="SUPFAM" id="SSF74653">
    <property type="entry name" value="TolA/TonB C-terminal domain"/>
    <property type="match status" value="1"/>
</dbReference>
<organism evidence="7 8">
    <name type="scientific">Methylobacterium brachythecii</name>
    <dbReference type="NCBI Taxonomy" id="1176177"/>
    <lineage>
        <taxon>Bacteria</taxon>
        <taxon>Pseudomonadati</taxon>
        <taxon>Pseudomonadota</taxon>
        <taxon>Alphaproteobacteria</taxon>
        <taxon>Hyphomicrobiales</taxon>
        <taxon>Methylobacteriaceae</taxon>
        <taxon>Methylobacterium</taxon>
    </lineage>
</organism>
<sequence length="137" mass="14460">MTRIAGLVAASALVFGSLSPVSADEIPWPARVSKHIRPFVDARKPDEMPKGHHTAIVKMTIDRIGRVTNPVVERSSGKPDLDAIALEAVRAASPVPELPSSIPGDAEDEITASLPISFDSGVKPSKASRVAKICRGC</sequence>
<keyword evidence="3" id="KW-1133">Transmembrane helix</keyword>
<evidence type="ECO:0000256" key="3">
    <source>
        <dbReference type="ARBA" id="ARBA00022989"/>
    </source>
</evidence>
<dbReference type="NCBIfam" id="TIGR01352">
    <property type="entry name" value="tonB_Cterm"/>
    <property type="match status" value="1"/>
</dbReference>
<dbReference type="GO" id="GO:0016020">
    <property type="term" value="C:membrane"/>
    <property type="evidence" value="ECO:0007669"/>
    <property type="project" value="UniProtKB-SubCell"/>
</dbReference>
<evidence type="ECO:0000256" key="1">
    <source>
        <dbReference type="ARBA" id="ARBA00004167"/>
    </source>
</evidence>
<reference evidence="6" key="1">
    <citation type="journal article" date="2014" name="Int. J. Syst. Evol. Microbiol.">
        <title>Complete genome of a new Firmicutes species belonging to the dominant human colonic microbiota ('Ruminococcus bicirculans') reveals two chromosomes and a selective capacity to utilize plant glucans.</title>
        <authorList>
            <consortium name="NISC Comparative Sequencing Program"/>
            <person name="Wegmann U."/>
            <person name="Louis P."/>
            <person name="Goesmann A."/>
            <person name="Henrissat B."/>
            <person name="Duncan S.H."/>
            <person name="Flint H.J."/>
        </authorList>
    </citation>
    <scope>NUCLEOTIDE SEQUENCE</scope>
    <source>
        <strain evidence="6">NBRC 107710</strain>
    </source>
</reference>
<dbReference type="InterPro" id="IPR006260">
    <property type="entry name" value="TonB/TolA_C"/>
</dbReference>
<reference evidence="6" key="4">
    <citation type="submission" date="2023-01" db="EMBL/GenBank/DDBJ databases">
        <title>Draft genome sequence of Methylobacterium brachythecii strain NBRC 107710.</title>
        <authorList>
            <person name="Sun Q."/>
            <person name="Mori K."/>
        </authorList>
    </citation>
    <scope>NUCLEOTIDE SEQUENCE</scope>
    <source>
        <strain evidence="6">NBRC 107710</strain>
    </source>
</reference>
<keyword evidence="4" id="KW-0472">Membrane</keyword>
<reference evidence="7 8" key="3">
    <citation type="submission" date="2020-08" db="EMBL/GenBank/DDBJ databases">
        <title>Genomic Encyclopedia of Type Strains, Phase IV (KMG-IV): sequencing the most valuable type-strain genomes for metagenomic binning, comparative biology and taxonomic classification.</title>
        <authorList>
            <person name="Goeker M."/>
        </authorList>
    </citation>
    <scope>NUCLEOTIDE SEQUENCE [LARGE SCALE GENOMIC DNA]</scope>
    <source>
        <strain evidence="7 8">DSM 24105</strain>
    </source>
</reference>
<dbReference type="Proteomes" id="UP001156881">
    <property type="component" value="Unassembled WGS sequence"/>
</dbReference>
<evidence type="ECO:0000313" key="8">
    <source>
        <dbReference type="Proteomes" id="UP000517759"/>
    </source>
</evidence>
<dbReference type="Gene3D" id="3.30.1150.10">
    <property type="match status" value="1"/>
</dbReference>
<keyword evidence="5" id="KW-0732">Signal</keyword>
<dbReference type="AlphaFoldDB" id="A0A7W6AKM3"/>
<protein>
    <submittedName>
        <fullName evidence="7">TonB family protein</fullName>
    </submittedName>
</protein>
<accession>A0A7W6AKM3</accession>